<dbReference type="RefSeq" id="WP_114497362.1">
    <property type="nucleotide sequence ID" value="NZ_QPJW01000006.1"/>
</dbReference>
<keyword evidence="1" id="KW-0812">Transmembrane</keyword>
<evidence type="ECO:0000313" key="3">
    <source>
        <dbReference type="Proteomes" id="UP000253090"/>
    </source>
</evidence>
<sequence>MDEKKEMRYTQFFDEMRQSEEQVSEEQLDAAIRNGIQRGKQRRRRATFLRGSGIVAGALASFLLLLAVWQLGPPSKPGAVLGSPGSTIPDYVQTLMTSNMQPAADHGLYQPVNRMAEIDGYRMTVDGVLADSRKMIVFFTTENLSDSRSKMDFTPKLLGPDGKEMSMPRFTSSGQAVPDKNISHSYYTVSFVEGWSTPDQFTFSGQFSKDRDPDAKKATLEVPVQIDSSKYADLERIVPINQSATIQGNEIRITEMILTPLSTIIRVKPDYSSPNKGLWQIKDAKLYLGETKKNQFQYFLMVRQSEHNILNDKANLSALHYDSIYYSDWNKVTLRASRFTEISYSESKINIDTGKKEVKTSNSVAQLEDVIQRKDSTEIRLQYDRKDSDLAIPIKLQDHFSDNSGTKYSFKDGVYTNYFSMGSKVTISCHLEPREYEQPLTFTLTSATEQDIKQPLEVNINMKK</sequence>
<comment type="caution">
    <text evidence="2">The sequence shown here is derived from an EMBL/GenBank/DDBJ whole genome shotgun (WGS) entry which is preliminary data.</text>
</comment>
<dbReference type="Proteomes" id="UP000253090">
    <property type="component" value="Unassembled WGS sequence"/>
</dbReference>
<organism evidence="2 3">
    <name type="scientific">Fontibacillus phaseoli</name>
    <dbReference type="NCBI Taxonomy" id="1416533"/>
    <lineage>
        <taxon>Bacteria</taxon>
        <taxon>Bacillati</taxon>
        <taxon>Bacillota</taxon>
        <taxon>Bacilli</taxon>
        <taxon>Bacillales</taxon>
        <taxon>Paenibacillaceae</taxon>
        <taxon>Fontibacillus</taxon>
    </lineage>
</organism>
<name>A0A369BAX7_9BACL</name>
<keyword evidence="1" id="KW-1133">Transmembrane helix</keyword>
<dbReference type="AlphaFoldDB" id="A0A369BAX7"/>
<proteinExistence type="predicted"/>
<evidence type="ECO:0000256" key="1">
    <source>
        <dbReference type="SAM" id="Phobius"/>
    </source>
</evidence>
<keyword evidence="1" id="KW-0472">Membrane</keyword>
<gene>
    <name evidence="2" type="ORF">DFP94_10617</name>
</gene>
<dbReference type="EMBL" id="QPJW01000006">
    <property type="protein sequence ID" value="RCX18485.1"/>
    <property type="molecule type" value="Genomic_DNA"/>
</dbReference>
<dbReference type="OrthoDB" id="2666125at2"/>
<evidence type="ECO:0000313" key="2">
    <source>
        <dbReference type="EMBL" id="RCX18485.1"/>
    </source>
</evidence>
<keyword evidence="3" id="KW-1185">Reference proteome</keyword>
<protein>
    <submittedName>
        <fullName evidence="2">Uncharacterized protein DUF4179</fullName>
    </submittedName>
</protein>
<reference evidence="2 3" key="1">
    <citation type="submission" date="2018-07" db="EMBL/GenBank/DDBJ databases">
        <title>Genomic Encyclopedia of Type Strains, Phase III (KMG-III): the genomes of soil and plant-associated and newly described type strains.</title>
        <authorList>
            <person name="Whitman W."/>
        </authorList>
    </citation>
    <scope>NUCLEOTIDE SEQUENCE [LARGE SCALE GENOMIC DNA]</scope>
    <source>
        <strain evidence="2 3">CECT 8333</strain>
    </source>
</reference>
<accession>A0A369BAX7</accession>
<feature type="transmembrane region" description="Helical" evidence="1">
    <location>
        <begin position="48"/>
        <end position="69"/>
    </location>
</feature>